<dbReference type="Gene3D" id="1.10.287.110">
    <property type="entry name" value="DnaJ domain"/>
    <property type="match status" value="1"/>
</dbReference>
<dbReference type="GO" id="GO:0005829">
    <property type="term" value="C:cytosol"/>
    <property type="evidence" value="ECO:0007669"/>
    <property type="project" value="TreeGrafter"/>
</dbReference>
<dbReference type="Pfam" id="PF00226">
    <property type="entry name" value="DnaJ"/>
    <property type="match status" value="1"/>
</dbReference>
<dbReference type="PANTHER" id="PTHR46680:SF3">
    <property type="entry name" value="NF-KAPPA-B INHIBITOR CACTUS"/>
    <property type="match status" value="1"/>
</dbReference>
<dbReference type="PaxDb" id="2850-Phatr45911"/>
<evidence type="ECO:0000313" key="5">
    <source>
        <dbReference type="EMBL" id="EEC48278.1"/>
    </source>
</evidence>
<dbReference type="OrthoDB" id="60897at2759"/>
<dbReference type="InterPro" id="IPR036869">
    <property type="entry name" value="J_dom_sf"/>
</dbReference>
<dbReference type="InParanoid" id="B7FZ47"/>
<evidence type="ECO:0000313" key="6">
    <source>
        <dbReference type="Proteomes" id="UP000000759"/>
    </source>
</evidence>
<sequence>MRIKCSTDGAHAILEAAADGNLDFLAQVSDADLHQARCLSGCTALHWAAGCNQVDTVRALIQHRLLDVDVAASRKARGRTPLHYACRNGCRVVVKLLIETFGADPNVKAKHGVTPFQLAVWRNNADICRYLVSSHDVDPSQVNNFDCGAMHWLGIAPIDRAGSDEDGMALIPLASWLVSQIDLKLYARQRQGHSALHKAAWGGHLALCRYLHEVHAFWDDTPDLAGNYAADLADMAQTLRHAKVATYLRESCSRESSESCAVLGIPEGEASNDALIRRVYLTAVKDHHPDKGGDESRFHAIQNAYRHLSINQGRGILQTSRVETS</sequence>
<dbReference type="SMART" id="SM00271">
    <property type="entry name" value="DnaJ"/>
    <property type="match status" value="1"/>
</dbReference>
<dbReference type="PROSITE" id="PS50088">
    <property type="entry name" value="ANK_REPEAT"/>
    <property type="match status" value="1"/>
</dbReference>
<evidence type="ECO:0000256" key="2">
    <source>
        <dbReference type="ARBA" id="ARBA00023043"/>
    </source>
</evidence>
<evidence type="ECO:0000256" key="1">
    <source>
        <dbReference type="ARBA" id="ARBA00022737"/>
    </source>
</evidence>
<keyword evidence="1" id="KW-0677">Repeat</keyword>
<evidence type="ECO:0000259" key="4">
    <source>
        <dbReference type="PROSITE" id="PS50076"/>
    </source>
</evidence>
<feature type="domain" description="J" evidence="4">
    <location>
        <begin position="258"/>
        <end position="321"/>
    </location>
</feature>
<feature type="repeat" description="ANK" evidence="3">
    <location>
        <begin position="77"/>
        <end position="99"/>
    </location>
</feature>
<dbReference type="Proteomes" id="UP000000759">
    <property type="component" value="Chromosome 8"/>
</dbReference>
<dbReference type="PANTHER" id="PTHR46680">
    <property type="entry name" value="NF-KAPPA-B INHIBITOR ALPHA"/>
    <property type="match status" value="1"/>
</dbReference>
<dbReference type="EMBL" id="CM000611">
    <property type="protein sequence ID" value="EEC48278.1"/>
    <property type="molecule type" value="Genomic_DNA"/>
</dbReference>
<reference evidence="5 6" key="1">
    <citation type="journal article" date="2008" name="Nature">
        <title>The Phaeodactylum genome reveals the evolutionary history of diatom genomes.</title>
        <authorList>
            <person name="Bowler C."/>
            <person name="Allen A.E."/>
            <person name="Badger J.H."/>
            <person name="Grimwood J."/>
            <person name="Jabbari K."/>
            <person name="Kuo A."/>
            <person name="Maheswari U."/>
            <person name="Martens C."/>
            <person name="Maumus F."/>
            <person name="Otillar R.P."/>
            <person name="Rayko E."/>
            <person name="Salamov A."/>
            <person name="Vandepoele K."/>
            <person name="Beszteri B."/>
            <person name="Gruber A."/>
            <person name="Heijde M."/>
            <person name="Katinka M."/>
            <person name="Mock T."/>
            <person name="Valentin K."/>
            <person name="Verret F."/>
            <person name="Berges J.A."/>
            <person name="Brownlee C."/>
            <person name="Cadoret J.P."/>
            <person name="Chiovitti A."/>
            <person name="Choi C.J."/>
            <person name="Coesel S."/>
            <person name="De Martino A."/>
            <person name="Detter J.C."/>
            <person name="Durkin C."/>
            <person name="Falciatore A."/>
            <person name="Fournet J."/>
            <person name="Haruta M."/>
            <person name="Huysman M.J."/>
            <person name="Jenkins B.D."/>
            <person name="Jiroutova K."/>
            <person name="Jorgensen R.E."/>
            <person name="Joubert Y."/>
            <person name="Kaplan A."/>
            <person name="Kroger N."/>
            <person name="Kroth P.G."/>
            <person name="La Roche J."/>
            <person name="Lindquist E."/>
            <person name="Lommer M."/>
            <person name="Martin-Jezequel V."/>
            <person name="Lopez P.J."/>
            <person name="Lucas S."/>
            <person name="Mangogna M."/>
            <person name="McGinnis K."/>
            <person name="Medlin L.K."/>
            <person name="Montsant A."/>
            <person name="Oudot-Le Secq M.P."/>
            <person name="Napoli C."/>
            <person name="Obornik M."/>
            <person name="Parker M.S."/>
            <person name="Petit J.L."/>
            <person name="Porcel B.M."/>
            <person name="Poulsen N."/>
            <person name="Robison M."/>
            <person name="Rychlewski L."/>
            <person name="Rynearson T.A."/>
            <person name="Schmutz J."/>
            <person name="Shapiro H."/>
            <person name="Siaut M."/>
            <person name="Stanley M."/>
            <person name="Sussman M.R."/>
            <person name="Taylor A.R."/>
            <person name="Vardi A."/>
            <person name="von Dassow P."/>
            <person name="Vyverman W."/>
            <person name="Willis A."/>
            <person name="Wyrwicz L.S."/>
            <person name="Rokhsar D.S."/>
            <person name="Weissenbach J."/>
            <person name="Armbrust E.V."/>
            <person name="Green B.R."/>
            <person name="Van de Peer Y."/>
            <person name="Grigoriev I.V."/>
        </authorList>
    </citation>
    <scope>NUCLEOTIDE SEQUENCE [LARGE SCALE GENOMIC DNA]</scope>
    <source>
        <strain evidence="5 6">CCAP 1055/1</strain>
    </source>
</reference>
<dbReference type="Pfam" id="PF00023">
    <property type="entry name" value="Ank"/>
    <property type="match status" value="1"/>
</dbReference>
<name>B7FZ47_PHATC</name>
<dbReference type="KEGG" id="pti:PHATRDRAFT_45911"/>
<protein>
    <recommendedName>
        <fullName evidence="4">J domain-containing protein</fullName>
    </recommendedName>
</protein>
<dbReference type="InterPro" id="IPR002110">
    <property type="entry name" value="Ankyrin_rpt"/>
</dbReference>
<proteinExistence type="predicted"/>
<dbReference type="GO" id="GO:0071356">
    <property type="term" value="P:cellular response to tumor necrosis factor"/>
    <property type="evidence" value="ECO:0007669"/>
    <property type="project" value="TreeGrafter"/>
</dbReference>
<dbReference type="SMART" id="SM00248">
    <property type="entry name" value="ANK"/>
    <property type="match status" value="4"/>
</dbReference>
<dbReference type="InterPro" id="IPR001623">
    <property type="entry name" value="DnaJ_domain"/>
</dbReference>
<keyword evidence="2 3" id="KW-0040">ANK repeat</keyword>
<accession>B7FZ47</accession>
<dbReference type="Pfam" id="PF12796">
    <property type="entry name" value="Ank_2"/>
    <property type="match status" value="1"/>
</dbReference>
<dbReference type="SUPFAM" id="SSF46565">
    <property type="entry name" value="Chaperone J-domain"/>
    <property type="match status" value="1"/>
</dbReference>
<dbReference type="AlphaFoldDB" id="B7FZ47"/>
<reference evidence="6" key="2">
    <citation type="submission" date="2008-08" db="EMBL/GenBank/DDBJ databases">
        <authorList>
            <consortium name="Diatom Consortium"/>
            <person name="Grigoriev I."/>
            <person name="Grimwood J."/>
            <person name="Kuo A."/>
            <person name="Otillar R.P."/>
            <person name="Salamov A."/>
            <person name="Detter J.C."/>
            <person name="Lindquist E."/>
            <person name="Shapiro H."/>
            <person name="Lucas S."/>
            <person name="Glavina del Rio T."/>
            <person name="Pitluck S."/>
            <person name="Rokhsar D."/>
            <person name="Bowler C."/>
        </authorList>
    </citation>
    <scope>GENOME REANNOTATION</scope>
    <source>
        <strain evidence="6">CCAP 1055/1</strain>
    </source>
</reference>
<gene>
    <name evidence="5" type="ORF">PHATRDRAFT_45911</name>
</gene>
<dbReference type="PROSITE" id="PS50297">
    <property type="entry name" value="ANK_REP_REGION"/>
    <property type="match status" value="1"/>
</dbReference>
<dbReference type="InterPro" id="IPR051070">
    <property type="entry name" value="NF-kappa-B_inhibitor"/>
</dbReference>
<dbReference type="GeneID" id="7201000"/>
<dbReference type="SUPFAM" id="SSF48403">
    <property type="entry name" value="Ankyrin repeat"/>
    <property type="match status" value="1"/>
</dbReference>
<dbReference type="PROSITE" id="PS50076">
    <property type="entry name" value="DNAJ_2"/>
    <property type="match status" value="1"/>
</dbReference>
<dbReference type="HOGENOM" id="CLU_610422_0_0_1"/>
<dbReference type="Gene3D" id="1.25.40.20">
    <property type="entry name" value="Ankyrin repeat-containing domain"/>
    <property type="match status" value="2"/>
</dbReference>
<organism evidence="5 6">
    <name type="scientific">Phaeodactylum tricornutum (strain CCAP 1055/1)</name>
    <dbReference type="NCBI Taxonomy" id="556484"/>
    <lineage>
        <taxon>Eukaryota</taxon>
        <taxon>Sar</taxon>
        <taxon>Stramenopiles</taxon>
        <taxon>Ochrophyta</taxon>
        <taxon>Bacillariophyta</taxon>
        <taxon>Bacillariophyceae</taxon>
        <taxon>Bacillariophycidae</taxon>
        <taxon>Naviculales</taxon>
        <taxon>Phaeodactylaceae</taxon>
        <taxon>Phaeodactylum</taxon>
    </lineage>
</organism>
<evidence type="ECO:0000256" key="3">
    <source>
        <dbReference type="PROSITE-ProRule" id="PRU00023"/>
    </source>
</evidence>
<dbReference type="RefSeq" id="XP_002180087.1">
    <property type="nucleotide sequence ID" value="XM_002180051.1"/>
</dbReference>
<keyword evidence="6" id="KW-1185">Reference proteome</keyword>
<dbReference type="InterPro" id="IPR036770">
    <property type="entry name" value="Ankyrin_rpt-contain_sf"/>
</dbReference>
<dbReference type="eggNOG" id="KOG0504">
    <property type="taxonomic scope" value="Eukaryota"/>
</dbReference>
<dbReference type="GO" id="GO:0051059">
    <property type="term" value="F:NF-kappaB binding"/>
    <property type="evidence" value="ECO:0007669"/>
    <property type="project" value="TreeGrafter"/>
</dbReference>
<dbReference type="STRING" id="556484.B7FZ47"/>